<evidence type="ECO:0000313" key="2">
    <source>
        <dbReference type="EMBL" id="MFC4475909.1"/>
    </source>
</evidence>
<gene>
    <name evidence="2" type="ORF">ACFO3N_02410</name>
</gene>
<keyword evidence="1" id="KW-0472">Membrane</keyword>
<keyword evidence="3" id="KW-1185">Reference proteome</keyword>
<reference evidence="3" key="1">
    <citation type="journal article" date="2019" name="Int. J. Syst. Evol. Microbiol.">
        <title>The Global Catalogue of Microorganisms (GCM) 10K type strain sequencing project: providing services to taxonomists for standard genome sequencing and annotation.</title>
        <authorList>
            <consortium name="The Broad Institute Genomics Platform"/>
            <consortium name="The Broad Institute Genome Sequencing Center for Infectious Disease"/>
            <person name="Wu L."/>
            <person name="Ma J."/>
        </authorList>
    </citation>
    <scope>NUCLEOTIDE SEQUENCE [LARGE SCALE GENOMIC DNA]</scope>
    <source>
        <strain evidence="3">NBRC 103627</strain>
    </source>
</reference>
<dbReference type="EMBL" id="JBHSFY010000001">
    <property type="protein sequence ID" value="MFC4475909.1"/>
    <property type="molecule type" value="Genomic_DNA"/>
</dbReference>
<protein>
    <recommendedName>
        <fullName evidence="4">Polysaccharide chain length determinant N-terminal domain-containing protein</fullName>
    </recommendedName>
</protein>
<proteinExistence type="predicted"/>
<evidence type="ECO:0000313" key="3">
    <source>
        <dbReference type="Proteomes" id="UP001596003"/>
    </source>
</evidence>
<name>A0ABV8Z8M0_9FLAO</name>
<sequence length="325" mass="37779">MSTKVPQNTEDQEIDLVLISKKVNSFFARINTSIFKGIQFFIKNWVIVLVLVLVGFVVGMVLDRTQKIYDSQIIVTPNFGSVDYLYAKIELLRSKINEQDTLFLRKEVGFKDPLIISKIEIKPIADVYRFIEDKEKNLELIKLMSENSDVNKIIEDNTTSKNYTYHKILFTTSGLIDNDNTIQPLLNYLNKSEYYKKVQIVALKNVQERIAQNDTILNQINALLNSFSKSANKSNSTVYYNENLQIDEVLKTKQKLIADQGYNRLEIINSDKIIKENSHVLNVLDTKKINGKLKLILPFLFLFLFISFRFVFRFYKKQSQNNSNN</sequence>
<feature type="transmembrane region" description="Helical" evidence="1">
    <location>
        <begin position="295"/>
        <end position="315"/>
    </location>
</feature>
<keyword evidence="1" id="KW-1133">Transmembrane helix</keyword>
<keyword evidence="1" id="KW-0812">Transmembrane</keyword>
<evidence type="ECO:0000256" key="1">
    <source>
        <dbReference type="SAM" id="Phobius"/>
    </source>
</evidence>
<organism evidence="2 3">
    <name type="scientific">Flavobacterium chungangensis</name>
    <dbReference type="NCBI Taxonomy" id="2708132"/>
    <lineage>
        <taxon>Bacteria</taxon>
        <taxon>Pseudomonadati</taxon>
        <taxon>Bacteroidota</taxon>
        <taxon>Flavobacteriia</taxon>
        <taxon>Flavobacteriales</taxon>
        <taxon>Flavobacteriaceae</taxon>
        <taxon>Flavobacterium</taxon>
    </lineage>
</organism>
<comment type="caution">
    <text evidence="2">The sequence shown here is derived from an EMBL/GenBank/DDBJ whole genome shotgun (WGS) entry which is preliminary data.</text>
</comment>
<dbReference type="Proteomes" id="UP001596003">
    <property type="component" value="Unassembled WGS sequence"/>
</dbReference>
<accession>A0ABV8Z8M0</accession>
<dbReference type="RefSeq" id="WP_379795075.1">
    <property type="nucleotide sequence ID" value="NZ_JBHSFY010000001.1"/>
</dbReference>
<feature type="transmembrane region" description="Helical" evidence="1">
    <location>
        <begin position="45"/>
        <end position="62"/>
    </location>
</feature>
<evidence type="ECO:0008006" key="4">
    <source>
        <dbReference type="Google" id="ProtNLM"/>
    </source>
</evidence>